<dbReference type="Proteomes" id="UP000035061">
    <property type="component" value="Chromosome"/>
</dbReference>
<gene>
    <name evidence="1" type="ORF">BBCT_0176</name>
</gene>
<dbReference type="EMBL" id="AP012325">
    <property type="protein sequence ID" value="BAR01144.1"/>
    <property type="molecule type" value="Genomic_DNA"/>
</dbReference>
<keyword evidence="2" id="KW-1185">Reference proteome</keyword>
<protein>
    <submittedName>
        <fullName evidence="1">Uncharacterized protein</fullName>
    </submittedName>
</protein>
<reference evidence="1 2" key="1">
    <citation type="submission" date="2012-02" db="EMBL/GenBank/DDBJ databases">
        <title>Complete genome sequence of Bifidobacterium catenulatum JCM 1194.</title>
        <authorList>
            <person name="Toh H."/>
            <person name="Oshima K."/>
            <person name="Morita H."/>
            <person name="Hattori M."/>
        </authorList>
    </citation>
    <scope>NUCLEOTIDE SEQUENCE [LARGE SCALE GENOMIC DNA]</scope>
    <source>
        <strain evidence="1 2">JCM 1194</strain>
    </source>
</reference>
<organism evidence="1 2">
    <name type="scientific">Bifidobacterium catenulatum DSM 16992 = JCM 1194 = LMG 11043</name>
    <dbReference type="NCBI Taxonomy" id="566552"/>
    <lineage>
        <taxon>Bacteria</taxon>
        <taxon>Bacillati</taxon>
        <taxon>Actinomycetota</taxon>
        <taxon>Actinomycetes</taxon>
        <taxon>Bifidobacteriales</taxon>
        <taxon>Bifidobacteriaceae</taxon>
        <taxon>Bifidobacterium</taxon>
    </lineage>
</organism>
<proteinExistence type="predicted"/>
<name>A0ABM7EUB4_9BIFI</name>
<sequence>MCAIDKYWCHPSASRAFRNAEKKVAESFVDGKIWLCDCDCVAIA</sequence>
<evidence type="ECO:0000313" key="1">
    <source>
        <dbReference type="EMBL" id="BAR01144.1"/>
    </source>
</evidence>
<accession>A0ABM7EUB4</accession>
<evidence type="ECO:0000313" key="2">
    <source>
        <dbReference type="Proteomes" id="UP000035061"/>
    </source>
</evidence>